<evidence type="ECO:0000313" key="7">
    <source>
        <dbReference type="Proteomes" id="UP000053558"/>
    </source>
</evidence>
<comment type="caution">
    <text evidence="6">The sequence shown here is derived from an EMBL/GenBank/DDBJ whole genome shotgun (WGS) entry which is preliminary data.</text>
</comment>
<dbReference type="GO" id="GO:0005524">
    <property type="term" value="F:ATP binding"/>
    <property type="evidence" value="ECO:0007669"/>
    <property type="project" value="InterPro"/>
</dbReference>
<dbReference type="Gene3D" id="3.40.1110.10">
    <property type="entry name" value="Calcium-transporting ATPase, cytoplasmic domain N"/>
    <property type="match status" value="1"/>
</dbReference>
<name>A0A5M3M7I5_CONPW</name>
<feature type="transmembrane region" description="Helical" evidence="5">
    <location>
        <begin position="631"/>
        <end position="649"/>
    </location>
</feature>
<feature type="transmembrane region" description="Helical" evidence="5">
    <location>
        <begin position="191"/>
        <end position="213"/>
    </location>
</feature>
<feature type="transmembrane region" description="Helical" evidence="5">
    <location>
        <begin position="669"/>
        <end position="687"/>
    </location>
</feature>
<dbReference type="GeneID" id="19201488"/>
<dbReference type="InterPro" id="IPR036412">
    <property type="entry name" value="HAD-like_sf"/>
</dbReference>
<evidence type="ECO:0000256" key="4">
    <source>
        <dbReference type="ARBA" id="ARBA00023136"/>
    </source>
</evidence>
<dbReference type="SUPFAM" id="SSF81665">
    <property type="entry name" value="Calcium ATPase, transmembrane domain M"/>
    <property type="match status" value="1"/>
</dbReference>
<dbReference type="PRINTS" id="PR00119">
    <property type="entry name" value="CATATPASE"/>
</dbReference>
<dbReference type="InterPro" id="IPR023298">
    <property type="entry name" value="ATPase_P-typ_TM_dom_sf"/>
</dbReference>
<dbReference type="PRINTS" id="PR00120">
    <property type="entry name" value="HATPASE"/>
</dbReference>
<evidence type="ECO:0000256" key="2">
    <source>
        <dbReference type="ARBA" id="ARBA00022692"/>
    </source>
</evidence>
<organism evidence="6 7">
    <name type="scientific">Coniophora puteana (strain RWD-64-598)</name>
    <name type="common">Brown rot fungus</name>
    <dbReference type="NCBI Taxonomy" id="741705"/>
    <lineage>
        <taxon>Eukaryota</taxon>
        <taxon>Fungi</taxon>
        <taxon>Dikarya</taxon>
        <taxon>Basidiomycota</taxon>
        <taxon>Agaricomycotina</taxon>
        <taxon>Agaricomycetes</taxon>
        <taxon>Agaricomycetidae</taxon>
        <taxon>Boletales</taxon>
        <taxon>Coniophorineae</taxon>
        <taxon>Coniophoraceae</taxon>
        <taxon>Coniophora</taxon>
    </lineage>
</organism>
<dbReference type="GO" id="GO:0016020">
    <property type="term" value="C:membrane"/>
    <property type="evidence" value="ECO:0007669"/>
    <property type="project" value="UniProtKB-SubCell"/>
</dbReference>
<dbReference type="Proteomes" id="UP000053558">
    <property type="component" value="Unassembled WGS sequence"/>
</dbReference>
<gene>
    <name evidence="6" type="ORF">CONPUDRAFT_140292</name>
</gene>
<dbReference type="KEGG" id="cput:CONPUDRAFT_140292"/>
<dbReference type="Gene3D" id="2.70.150.10">
    <property type="entry name" value="Calcium-transporting ATPase, cytoplasmic transduction domain A"/>
    <property type="match status" value="1"/>
</dbReference>
<dbReference type="GO" id="GO:0016887">
    <property type="term" value="F:ATP hydrolysis activity"/>
    <property type="evidence" value="ECO:0007669"/>
    <property type="project" value="InterPro"/>
</dbReference>
<feature type="transmembrane region" description="Helical" evidence="5">
    <location>
        <begin position="708"/>
        <end position="726"/>
    </location>
</feature>
<keyword evidence="2 5" id="KW-0812">Transmembrane</keyword>
<proteinExistence type="predicted"/>
<dbReference type="GO" id="GO:0006812">
    <property type="term" value="P:monoatomic cation transport"/>
    <property type="evidence" value="ECO:0007669"/>
    <property type="project" value="UniProtKB-ARBA"/>
</dbReference>
<feature type="transmembrane region" description="Helical" evidence="5">
    <location>
        <begin position="225"/>
        <end position="246"/>
    </location>
</feature>
<accession>A0A5M3M7I5</accession>
<dbReference type="Gene3D" id="1.20.1110.10">
    <property type="entry name" value="Calcium-transporting ATPase, transmembrane domain"/>
    <property type="match status" value="1"/>
</dbReference>
<dbReference type="AlphaFoldDB" id="A0A5M3M7I5"/>
<dbReference type="EMBL" id="JH711590">
    <property type="protein sequence ID" value="EIW74876.1"/>
    <property type="molecule type" value="Genomic_DNA"/>
</dbReference>
<dbReference type="InterPro" id="IPR023214">
    <property type="entry name" value="HAD_sf"/>
</dbReference>
<dbReference type="OMA" id="FQNLKCC"/>
<keyword evidence="3 5" id="KW-1133">Transmembrane helix</keyword>
<dbReference type="InterPro" id="IPR001757">
    <property type="entry name" value="P_typ_ATPase"/>
</dbReference>
<dbReference type="InterPro" id="IPR023299">
    <property type="entry name" value="ATPase_P-typ_cyto_dom_N"/>
</dbReference>
<dbReference type="Gene3D" id="3.40.50.1000">
    <property type="entry name" value="HAD superfamily/HAD-like"/>
    <property type="match status" value="1"/>
</dbReference>
<sequence>MDELNAGDLCGKEKVNLEAIDIDAFTPLQFGENALARISDLTTRLAQLLDSVQTLSWIMDGVALVNIFLFNCEGQPPLLLFINSAIDFYKELNASNAIKVIMDPLAPKATLNRDGPWSGTGSSNLVPGDVFGTDASIDQAALTSELLFQSNEEGDRYFSQGEVEGVVIPTGGNTFVDDCTTGYLQMTLARIGSFCLIAIGIFVIAKILALYAGFRYTYCRGLNNILILIGGIPTAIPTVLSITLAVGARQLGMHKAVVTCITAIELAGTDTLITNKLIINKSIAHTYGPFSTDNVALVAAYASRTGNQDSIGASVIQVFGDTTRARSGIKLLDLKPFSPVDKRTEVTYGEESSGKFKRVTKDIAGIIFEPCTHNKTDEFQNKLEADVEEFATRGLRALAVAYEELDGDDPEGEGDGFELIGLLAIFDLREETKQTIDDALLGVKVNMVTGDQLAITKEAGRRLGFGGYMHPAKMFKDGHAPGSKHMSLDAMILEVDGFIGRLQGFCPFCAMTDDGANDTPALPRVNVGIAAEGATDAARCATDITLTEPGLSTVVRALRGSRVIFQHMRNCSIYACTATIRIVVYFATLAFAFKFDFAPFLIIALNDDTIMALSVDCVLPSPAPDSWDLAETFAVALVAIILKTLFFYGKFSVTFDGSPTPSGANDYQLHSIAYLQVAIISQSLVFVTRSHGFFLSRSGPAPHPSVTLMVAFCIAQLVSSIISAYANCDFTQLRAASGGRIGVIWVWAAVIKKLRQRHEEAAKLATDEPGVSFALSPCRIEPVGFGSKVAMKHDEPQRFSSIRAQRTGQTLAYNPNRTT</sequence>
<evidence type="ECO:0000256" key="1">
    <source>
        <dbReference type="ARBA" id="ARBA00004141"/>
    </source>
</evidence>
<keyword evidence="4 5" id="KW-0472">Membrane</keyword>
<protein>
    <submittedName>
        <fullName evidence="6">Calcium ATPase transmembrane domain M-containing protein</fullName>
    </submittedName>
</protein>
<comment type="subcellular location">
    <subcellularLocation>
        <location evidence="1">Membrane</location>
        <topology evidence="1">Multi-pass membrane protein</topology>
    </subcellularLocation>
</comment>
<evidence type="ECO:0000313" key="6">
    <source>
        <dbReference type="EMBL" id="EIW74876.1"/>
    </source>
</evidence>
<dbReference type="PANTHER" id="PTHR42861">
    <property type="entry name" value="CALCIUM-TRANSPORTING ATPASE"/>
    <property type="match status" value="1"/>
</dbReference>
<reference evidence="7" key="1">
    <citation type="journal article" date="2012" name="Science">
        <title>The Paleozoic origin of enzymatic lignin decomposition reconstructed from 31 fungal genomes.</title>
        <authorList>
            <person name="Floudas D."/>
            <person name="Binder M."/>
            <person name="Riley R."/>
            <person name="Barry K."/>
            <person name="Blanchette R.A."/>
            <person name="Henrissat B."/>
            <person name="Martinez A.T."/>
            <person name="Otillar R."/>
            <person name="Spatafora J.W."/>
            <person name="Yadav J.S."/>
            <person name="Aerts A."/>
            <person name="Benoit I."/>
            <person name="Boyd A."/>
            <person name="Carlson A."/>
            <person name="Copeland A."/>
            <person name="Coutinho P.M."/>
            <person name="de Vries R.P."/>
            <person name="Ferreira P."/>
            <person name="Findley K."/>
            <person name="Foster B."/>
            <person name="Gaskell J."/>
            <person name="Glotzer D."/>
            <person name="Gorecki P."/>
            <person name="Heitman J."/>
            <person name="Hesse C."/>
            <person name="Hori C."/>
            <person name="Igarashi K."/>
            <person name="Jurgens J.A."/>
            <person name="Kallen N."/>
            <person name="Kersten P."/>
            <person name="Kohler A."/>
            <person name="Kuees U."/>
            <person name="Kumar T.K.A."/>
            <person name="Kuo A."/>
            <person name="LaButti K."/>
            <person name="Larrondo L.F."/>
            <person name="Lindquist E."/>
            <person name="Ling A."/>
            <person name="Lombard V."/>
            <person name="Lucas S."/>
            <person name="Lundell T."/>
            <person name="Martin R."/>
            <person name="McLaughlin D.J."/>
            <person name="Morgenstern I."/>
            <person name="Morin E."/>
            <person name="Murat C."/>
            <person name="Nagy L.G."/>
            <person name="Nolan M."/>
            <person name="Ohm R.A."/>
            <person name="Patyshakuliyeva A."/>
            <person name="Rokas A."/>
            <person name="Ruiz-Duenas F.J."/>
            <person name="Sabat G."/>
            <person name="Salamov A."/>
            <person name="Samejima M."/>
            <person name="Schmutz J."/>
            <person name="Slot J.C."/>
            <person name="St John F."/>
            <person name="Stenlid J."/>
            <person name="Sun H."/>
            <person name="Sun S."/>
            <person name="Syed K."/>
            <person name="Tsang A."/>
            <person name="Wiebenga A."/>
            <person name="Young D."/>
            <person name="Pisabarro A."/>
            <person name="Eastwood D.C."/>
            <person name="Martin F."/>
            <person name="Cullen D."/>
            <person name="Grigoriev I.V."/>
            <person name="Hibbett D.S."/>
        </authorList>
    </citation>
    <scope>NUCLEOTIDE SEQUENCE [LARGE SCALE GENOMIC DNA]</scope>
    <source>
        <strain evidence="7">RWD-64-598 SS2</strain>
    </source>
</reference>
<evidence type="ECO:0000256" key="3">
    <source>
        <dbReference type="ARBA" id="ARBA00022989"/>
    </source>
</evidence>
<dbReference type="SUPFAM" id="SSF56784">
    <property type="entry name" value="HAD-like"/>
    <property type="match status" value="1"/>
</dbReference>
<keyword evidence="7" id="KW-1185">Reference proteome</keyword>
<dbReference type="RefSeq" id="XP_007774937.1">
    <property type="nucleotide sequence ID" value="XM_007776747.1"/>
</dbReference>
<dbReference type="OrthoDB" id="116380at2759"/>
<evidence type="ECO:0000256" key="5">
    <source>
        <dbReference type="SAM" id="Phobius"/>
    </source>
</evidence>